<accession>A0AA39R7A4</accession>
<feature type="transmembrane region" description="Helical" evidence="14">
    <location>
        <begin position="403"/>
        <end position="429"/>
    </location>
</feature>
<keyword evidence="6" id="KW-0479">Metal-binding</keyword>
<keyword evidence="5 14" id="KW-0812">Transmembrane</keyword>
<evidence type="ECO:0000256" key="7">
    <source>
        <dbReference type="ARBA" id="ARBA00022801"/>
    </source>
</evidence>
<dbReference type="InterPro" id="IPR036691">
    <property type="entry name" value="Endo/exonu/phosph_ase_sf"/>
</dbReference>
<evidence type="ECO:0000256" key="1">
    <source>
        <dbReference type="ARBA" id="ARBA00004141"/>
    </source>
</evidence>
<sequence>MSSSRESPTTLNVITYNCLGLKYISHFRRERLSEIGRRLAITSPVPEIVGLQECWTQEDYLSIREQTKHILPYGKYYYSGIFGGGLAILSKWPIEESSMIRYPLNGRPTAFWRGDWYVGKGVACARIRFGPASKDVAEVFCTHLHAPYESEPNDSYICHRTAQAWEIAKLMRGAAERGHLVLGLGDFNMLPLSFAHQLITGYASVQDAWRVLHPDSSIGPAYSEVEQQRGRRIPDAMFNLTENGAASDGVFNTWRWPKEQQKRLFKGEEITIQPTTPDPRAKRLDYIFIGNGHPRSSTAEWHVQNIKVAMTERHPKIGCSLSDHFSIEATLSRGDTQWGIPTQHHVDTGRISSSTYDTILAMIAKYTRREERQRRFRLSNFCLSAVISIGCFTAIWWSPRPFVAFLLILLSTLGFGAGVIDGLIGGLFIGSELRALKEFEWEIRNAKDMAEGRVRGAYDSGPASKEVPGQIAQGSA</sequence>
<keyword evidence="12 14" id="KW-0472">Membrane</keyword>
<reference evidence="16" key="1">
    <citation type="submission" date="2023-03" db="EMBL/GenBank/DDBJ databases">
        <title>Complete genome of Cladonia borealis.</title>
        <authorList>
            <person name="Park H."/>
        </authorList>
    </citation>
    <scope>NUCLEOTIDE SEQUENCE</scope>
    <source>
        <strain evidence="16">ANT050790</strain>
    </source>
</reference>
<dbReference type="PANTHER" id="PTHR16320">
    <property type="entry name" value="SPHINGOMYELINASE FAMILY MEMBER"/>
    <property type="match status" value="1"/>
</dbReference>
<evidence type="ECO:0000256" key="5">
    <source>
        <dbReference type="ARBA" id="ARBA00022692"/>
    </source>
</evidence>
<dbReference type="FunFam" id="3.60.10.10:FF:000059">
    <property type="entry name" value="Inositol phosphosphingolipids phospholipase C"/>
    <property type="match status" value="1"/>
</dbReference>
<comment type="caution">
    <text evidence="16">The sequence shown here is derived from an EMBL/GenBank/DDBJ whole genome shotgun (WGS) entry which is preliminary data.</text>
</comment>
<evidence type="ECO:0000256" key="13">
    <source>
        <dbReference type="SAM" id="MobiDB-lite"/>
    </source>
</evidence>
<dbReference type="GO" id="GO:0016020">
    <property type="term" value="C:membrane"/>
    <property type="evidence" value="ECO:0007669"/>
    <property type="project" value="UniProtKB-SubCell"/>
</dbReference>
<feature type="domain" description="Endonuclease/exonuclease/phosphatase" evidence="15">
    <location>
        <begin position="14"/>
        <end position="324"/>
    </location>
</feature>
<dbReference type="EMBL" id="JAFEKC020000004">
    <property type="protein sequence ID" value="KAK0514999.1"/>
    <property type="molecule type" value="Genomic_DNA"/>
</dbReference>
<evidence type="ECO:0000256" key="11">
    <source>
        <dbReference type="ARBA" id="ARBA00023098"/>
    </source>
</evidence>
<dbReference type="GO" id="GO:0046872">
    <property type="term" value="F:metal ion binding"/>
    <property type="evidence" value="ECO:0007669"/>
    <property type="project" value="UniProtKB-KW"/>
</dbReference>
<evidence type="ECO:0000256" key="3">
    <source>
        <dbReference type="ARBA" id="ARBA00004991"/>
    </source>
</evidence>
<keyword evidence="11" id="KW-0443">Lipid metabolism</keyword>
<feature type="transmembrane region" description="Helical" evidence="14">
    <location>
        <begin position="378"/>
        <end position="397"/>
    </location>
</feature>
<evidence type="ECO:0000313" key="16">
    <source>
        <dbReference type="EMBL" id="KAK0514999.1"/>
    </source>
</evidence>
<keyword evidence="7" id="KW-0378">Hydrolase</keyword>
<proteinExistence type="inferred from homology"/>
<evidence type="ECO:0000256" key="2">
    <source>
        <dbReference type="ARBA" id="ARBA00004760"/>
    </source>
</evidence>
<dbReference type="Pfam" id="PF03372">
    <property type="entry name" value="Exo_endo_phos"/>
    <property type="match status" value="1"/>
</dbReference>
<dbReference type="InterPro" id="IPR038772">
    <property type="entry name" value="Sph/SMPD2-like"/>
</dbReference>
<evidence type="ECO:0000256" key="12">
    <source>
        <dbReference type="ARBA" id="ARBA00023136"/>
    </source>
</evidence>
<keyword evidence="10 14" id="KW-1133">Transmembrane helix</keyword>
<keyword evidence="8" id="KW-0460">Magnesium</keyword>
<comment type="pathway">
    <text evidence="2">Lipid metabolism; sphingolipid metabolism.</text>
</comment>
<evidence type="ECO:0000256" key="4">
    <source>
        <dbReference type="ARBA" id="ARBA00006335"/>
    </source>
</evidence>
<evidence type="ECO:0000256" key="10">
    <source>
        <dbReference type="ARBA" id="ARBA00022989"/>
    </source>
</evidence>
<comment type="similarity">
    <text evidence="4">Belongs to the neutral sphingomyelinase family.</text>
</comment>
<dbReference type="InterPro" id="IPR005135">
    <property type="entry name" value="Endo/exonuclease/phosphatase"/>
</dbReference>
<feature type="region of interest" description="Disordered" evidence="13">
    <location>
        <begin position="457"/>
        <end position="476"/>
    </location>
</feature>
<organism evidence="16 17">
    <name type="scientific">Cladonia borealis</name>
    <dbReference type="NCBI Taxonomy" id="184061"/>
    <lineage>
        <taxon>Eukaryota</taxon>
        <taxon>Fungi</taxon>
        <taxon>Dikarya</taxon>
        <taxon>Ascomycota</taxon>
        <taxon>Pezizomycotina</taxon>
        <taxon>Lecanoromycetes</taxon>
        <taxon>OSLEUM clade</taxon>
        <taxon>Lecanoromycetidae</taxon>
        <taxon>Lecanorales</taxon>
        <taxon>Lecanorineae</taxon>
        <taxon>Cladoniaceae</taxon>
        <taxon>Cladonia</taxon>
    </lineage>
</organism>
<dbReference type="Proteomes" id="UP001166286">
    <property type="component" value="Unassembled WGS sequence"/>
</dbReference>
<dbReference type="Gene3D" id="3.60.10.10">
    <property type="entry name" value="Endonuclease/exonuclease/phosphatase"/>
    <property type="match status" value="1"/>
</dbReference>
<evidence type="ECO:0000256" key="6">
    <source>
        <dbReference type="ARBA" id="ARBA00022723"/>
    </source>
</evidence>
<evidence type="ECO:0000256" key="14">
    <source>
        <dbReference type="SAM" id="Phobius"/>
    </source>
</evidence>
<evidence type="ECO:0000256" key="9">
    <source>
        <dbReference type="ARBA" id="ARBA00022919"/>
    </source>
</evidence>
<gene>
    <name evidence="16" type="ORF">JMJ35_002378</name>
</gene>
<comment type="subcellular location">
    <subcellularLocation>
        <location evidence="1">Membrane</location>
        <topology evidence="1">Multi-pass membrane protein</topology>
    </subcellularLocation>
</comment>
<keyword evidence="17" id="KW-1185">Reference proteome</keyword>
<dbReference type="GO" id="GO:0006665">
    <property type="term" value="P:sphingolipid metabolic process"/>
    <property type="evidence" value="ECO:0007669"/>
    <property type="project" value="UniProtKB-KW"/>
</dbReference>
<dbReference type="AlphaFoldDB" id="A0AA39R7A4"/>
<protein>
    <recommendedName>
        <fullName evidence="15">Endonuclease/exonuclease/phosphatase domain-containing protein</fullName>
    </recommendedName>
</protein>
<evidence type="ECO:0000256" key="8">
    <source>
        <dbReference type="ARBA" id="ARBA00022842"/>
    </source>
</evidence>
<evidence type="ECO:0000259" key="15">
    <source>
        <dbReference type="Pfam" id="PF03372"/>
    </source>
</evidence>
<dbReference type="GO" id="GO:0004767">
    <property type="term" value="F:sphingomyelin phosphodiesterase activity"/>
    <property type="evidence" value="ECO:0007669"/>
    <property type="project" value="InterPro"/>
</dbReference>
<keyword evidence="9" id="KW-0746">Sphingolipid metabolism</keyword>
<comment type="pathway">
    <text evidence="3">Sphingolipid metabolism.</text>
</comment>
<dbReference type="SUPFAM" id="SSF56219">
    <property type="entry name" value="DNase I-like"/>
    <property type="match status" value="1"/>
</dbReference>
<name>A0AA39R7A4_9LECA</name>
<dbReference type="PANTHER" id="PTHR16320:SF24">
    <property type="entry name" value="PHOSPHODIESTERASE, PUTATIVE-RELATED"/>
    <property type="match status" value="1"/>
</dbReference>
<evidence type="ECO:0000313" key="17">
    <source>
        <dbReference type="Proteomes" id="UP001166286"/>
    </source>
</evidence>